<evidence type="ECO:0000256" key="1">
    <source>
        <dbReference type="SAM" id="MobiDB-lite"/>
    </source>
</evidence>
<gene>
    <name evidence="2" type="ORF">LLW17_11545</name>
</gene>
<dbReference type="RefSeq" id="WP_228230417.1">
    <property type="nucleotide sequence ID" value="NZ_JAJGMW010000014.1"/>
</dbReference>
<dbReference type="CDD" id="cd02440">
    <property type="entry name" value="AdoMet_MTases"/>
    <property type="match status" value="1"/>
</dbReference>
<proteinExistence type="predicted"/>
<evidence type="ECO:0000313" key="2">
    <source>
        <dbReference type="EMBL" id="MCC4213355.1"/>
    </source>
</evidence>
<evidence type="ECO:0000313" key="3">
    <source>
        <dbReference type="Proteomes" id="UP001197770"/>
    </source>
</evidence>
<reference evidence="2 3" key="1">
    <citation type="submission" date="2021-11" db="EMBL/GenBank/DDBJ databases">
        <title>Seasonal and diel survey of microbial diversity of the Tyrrhenian coast.</title>
        <authorList>
            <person name="Gattoni G."/>
            <person name="Corral P."/>
        </authorList>
    </citation>
    <scope>NUCLEOTIDE SEQUENCE [LARGE SCALE GENOMIC DNA]</scope>
    <source>
        <strain evidence="2 3">Mr9</strain>
    </source>
</reference>
<keyword evidence="2" id="KW-0808">Transferase</keyword>
<keyword evidence="3" id="KW-1185">Reference proteome</keyword>
<protein>
    <submittedName>
        <fullName evidence="2">Class I SAM-dependent methyltransferase</fullName>
    </submittedName>
</protein>
<keyword evidence="2" id="KW-0489">Methyltransferase</keyword>
<sequence length="177" mass="20496">MDSIDLPSASREEKRYQQHQNSTSNSGYIDFLSPLITVVTKNHSKTETGLDYGSGPNPVLTNLLKNRGFVVTAYDLFFSKNPDALQQSYDYVLCCEVIEHFHKPAESFRELFDLLKPGGSLYCKTNLLTPDINFKDWWYKNDFTHSFFYTTEALAYIRSHFGFTNLILKSDYIQFIK</sequence>
<dbReference type="Proteomes" id="UP001197770">
    <property type="component" value="Unassembled WGS sequence"/>
</dbReference>
<dbReference type="GO" id="GO:0008168">
    <property type="term" value="F:methyltransferase activity"/>
    <property type="evidence" value="ECO:0007669"/>
    <property type="project" value="UniProtKB-KW"/>
</dbReference>
<dbReference type="Pfam" id="PF13489">
    <property type="entry name" value="Methyltransf_23"/>
    <property type="match status" value="1"/>
</dbReference>
<name>A0ABS8GUL6_9FLAO</name>
<dbReference type="GO" id="GO:0032259">
    <property type="term" value="P:methylation"/>
    <property type="evidence" value="ECO:0007669"/>
    <property type="project" value="UniProtKB-KW"/>
</dbReference>
<dbReference type="SUPFAM" id="SSF53335">
    <property type="entry name" value="S-adenosyl-L-methionine-dependent methyltransferases"/>
    <property type="match status" value="1"/>
</dbReference>
<dbReference type="EMBL" id="JAJGMW010000014">
    <property type="protein sequence ID" value="MCC4213355.1"/>
    <property type="molecule type" value="Genomic_DNA"/>
</dbReference>
<accession>A0ABS8GUL6</accession>
<dbReference type="Gene3D" id="3.40.50.150">
    <property type="entry name" value="Vaccinia Virus protein VP39"/>
    <property type="match status" value="1"/>
</dbReference>
<feature type="region of interest" description="Disordered" evidence="1">
    <location>
        <begin position="1"/>
        <end position="25"/>
    </location>
</feature>
<comment type="caution">
    <text evidence="2">The sequence shown here is derived from an EMBL/GenBank/DDBJ whole genome shotgun (WGS) entry which is preliminary data.</text>
</comment>
<dbReference type="InterPro" id="IPR029063">
    <property type="entry name" value="SAM-dependent_MTases_sf"/>
</dbReference>
<organism evidence="2 3">
    <name type="scientific">Leeuwenhoekiella parthenopeia</name>
    <dbReference type="NCBI Taxonomy" id="2890320"/>
    <lineage>
        <taxon>Bacteria</taxon>
        <taxon>Pseudomonadati</taxon>
        <taxon>Bacteroidota</taxon>
        <taxon>Flavobacteriia</taxon>
        <taxon>Flavobacteriales</taxon>
        <taxon>Flavobacteriaceae</taxon>
        <taxon>Leeuwenhoekiella</taxon>
    </lineage>
</organism>